<dbReference type="EMBL" id="LR792683">
    <property type="protein sequence ID" value="CAB3395967.1"/>
    <property type="molecule type" value="Genomic_DNA"/>
</dbReference>
<evidence type="ECO:0000256" key="1">
    <source>
        <dbReference type="ARBA" id="ARBA00010923"/>
    </source>
</evidence>
<dbReference type="REBASE" id="394156">
    <property type="entry name" value="S.KspFAVT5ORF3201P"/>
</dbReference>
<dbReference type="Pfam" id="PF01420">
    <property type="entry name" value="Methylase_S"/>
    <property type="match status" value="2"/>
</dbReference>
<sequence length="465" mass="51892">MMGTLNPYPAYKDSGVPWLGQVPEHWEVRRLGSVTQILNGATPSSSRPEYWDGDIVWVTPDDLGKLKGRYIDNSSRRITQEGYNACGTTLAPAGSIVVSTRAPIGHLGILRVAACANQGCRLLVPQAATASEYLYHMLVAARPSLDVLGQGSTFLELSRSKLGSFYIPLPPLPEQNAIVGFLDWADRRIRRVIRARQRRMKLLEEYKQALIHQAVTGRIDVRTSQPYPAYKDSGVEWLGKVPTHWEVLRLKYVARLRSGESITSERIEETGDYPVYGGNGIRGFTSSFTHEGEFVLIGRQGALCGNINYANGRFWASEHAVVVHPLRKCLTHWLGELLRAMNLNQYSIAAAQPGLAVERIQNLTIPFPPIEEQEQIDQYINNQINAFDAAISAARREIELLREYRERLVSDAVTGKVDVREVAARLPEEPPGEESEWMDTEEIAEAEMPDDDAAAVALSEEEVEI</sequence>
<dbReference type="SUPFAM" id="SSF116734">
    <property type="entry name" value="DNA methylase specificity domain"/>
    <property type="match status" value="2"/>
</dbReference>
<dbReference type="PANTHER" id="PTHR30408">
    <property type="entry name" value="TYPE-1 RESTRICTION ENZYME ECOKI SPECIFICITY PROTEIN"/>
    <property type="match status" value="1"/>
</dbReference>
<name>A0A6F9EDY1_9BACL</name>
<keyword evidence="2" id="KW-0680">Restriction system</keyword>
<dbReference type="Gene3D" id="3.90.220.20">
    <property type="entry name" value="DNA methylase specificity domains"/>
    <property type="match status" value="2"/>
</dbReference>
<keyword evidence="3" id="KW-0238">DNA-binding</keyword>
<evidence type="ECO:0000256" key="2">
    <source>
        <dbReference type="ARBA" id="ARBA00022747"/>
    </source>
</evidence>
<evidence type="ECO:0000259" key="4">
    <source>
        <dbReference type="Pfam" id="PF01420"/>
    </source>
</evidence>
<evidence type="ECO:0000256" key="3">
    <source>
        <dbReference type="ARBA" id="ARBA00023125"/>
    </source>
</evidence>
<dbReference type="GO" id="GO:0003677">
    <property type="term" value="F:DNA binding"/>
    <property type="evidence" value="ECO:0007669"/>
    <property type="project" value="UniProtKB-KW"/>
</dbReference>
<dbReference type="CDD" id="cd17279">
    <property type="entry name" value="RMtype1_S_BmuCF2ORF3362P_TRD1-CR1_like"/>
    <property type="match status" value="1"/>
</dbReference>
<dbReference type="AlphaFoldDB" id="A0A6F9EDY1"/>
<dbReference type="REBASE" id="394341">
    <property type="entry name" value="S.KspCOOX1ORF3211P"/>
</dbReference>
<dbReference type="GO" id="GO:0009307">
    <property type="term" value="P:DNA restriction-modification system"/>
    <property type="evidence" value="ECO:0007669"/>
    <property type="project" value="UniProtKB-KW"/>
</dbReference>
<gene>
    <name evidence="5" type="ORF">COOX1_3213</name>
</gene>
<dbReference type="RefSeq" id="WP_170086469.1">
    <property type="nucleotide sequence ID" value="NZ_CP047971.1"/>
</dbReference>
<evidence type="ECO:0000313" key="6">
    <source>
        <dbReference type="Proteomes" id="UP000502196"/>
    </source>
</evidence>
<dbReference type="PANTHER" id="PTHR30408:SF12">
    <property type="entry name" value="TYPE I RESTRICTION ENZYME MJAVIII SPECIFICITY SUBUNIT"/>
    <property type="match status" value="1"/>
</dbReference>
<organism evidence="5 6">
    <name type="scientific">Kyrpidia spormannii</name>
    <dbReference type="NCBI Taxonomy" id="2055160"/>
    <lineage>
        <taxon>Bacteria</taxon>
        <taxon>Bacillati</taxon>
        <taxon>Bacillota</taxon>
        <taxon>Bacilli</taxon>
        <taxon>Bacillales</taxon>
        <taxon>Alicyclobacillaceae</taxon>
        <taxon>Kyrpidia</taxon>
    </lineage>
</organism>
<proteinExistence type="inferred from homology"/>
<comment type="similarity">
    <text evidence="1">Belongs to the type-I restriction system S methylase family.</text>
</comment>
<dbReference type="Proteomes" id="UP000502196">
    <property type="component" value="Chromosome"/>
</dbReference>
<dbReference type="InterPro" id="IPR044946">
    <property type="entry name" value="Restrct_endonuc_typeI_TRD_sf"/>
</dbReference>
<feature type="domain" description="Type I restriction modification DNA specificity" evidence="4">
    <location>
        <begin position="243"/>
        <end position="385"/>
    </location>
</feature>
<dbReference type="InterPro" id="IPR000055">
    <property type="entry name" value="Restrct_endonuc_typeI_TRD"/>
</dbReference>
<protein>
    <submittedName>
        <fullName evidence="5">Restriction modification system DNA specificity domain-containing protein</fullName>
    </submittedName>
</protein>
<feature type="domain" description="Type I restriction modification DNA specificity" evidence="4">
    <location>
        <begin position="23"/>
        <end position="187"/>
    </location>
</feature>
<dbReference type="Gene3D" id="1.10.287.1120">
    <property type="entry name" value="Bipartite methylase S protein"/>
    <property type="match status" value="1"/>
</dbReference>
<dbReference type="InterPro" id="IPR052021">
    <property type="entry name" value="Type-I_RS_S_subunit"/>
</dbReference>
<reference evidence="5 6" key="1">
    <citation type="submission" date="2020-04" db="EMBL/GenBank/DDBJ databases">
        <authorList>
            <person name="Hogendoorn C."/>
        </authorList>
    </citation>
    <scope>NUCLEOTIDE SEQUENCE [LARGE SCALE GENOMIC DNA]</scope>
    <source>
        <strain evidence="5">COOX1</strain>
    </source>
</reference>
<evidence type="ECO:0000313" key="5">
    <source>
        <dbReference type="EMBL" id="CAB3395967.1"/>
    </source>
</evidence>
<accession>A0A6F9EDY1</accession>
<dbReference type="CDD" id="cd17266">
    <property type="entry name" value="RMtype1_S_Sau1132ORF3780P-TRD2-CR2_like"/>
    <property type="match status" value="1"/>
</dbReference>